<dbReference type="OrthoDB" id="3186544at2"/>
<dbReference type="Gene3D" id="6.10.140.190">
    <property type="match status" value="1"/>
</dbReference>
<evidence type="ECO:0000259" key="2">
    <source>
        <dbReference type="Pfam" id="PF03551"/>
    </source>
</evidence>
<dbReference type="PANTHER" id="PTHR43252:SF2">
    <property type="entry name" value="TRANSCRIPTION REGULATOR, PADR-LIKE FAMILY"/>
    <property type="match status" value="1"/>
</dbReference>
<accession>A0A371Q5Q0</accession>
<dbReference type="InterPro" id="IPR036388">
    <property type="entry name" value="WH-like_DNA-bd_sf"/>
</dbReference>
<dbReference type="Gene3D" id="1.10.10.10">
    <property type="entry name" value="Winged helix-like DNA-binding domain superfamily/Winged helix DNA-binding domain"/>
    <property type="match status" value="1"/>
</dbReference>
<protein>
    <submittedName>
        <fullName evidence="4">PadR family transcriptional regulator</fullName>
    </submittedName>
</protein>
<dbReference type="Pfam" id="PF10400">
    <property type="entry name" value="Vir_act_alpha_C"/>
    <property type="match status" value="1"/>
</dbReference>
<evidence type="ECO:0000313" key="4">
    <source>
        <dbReference type="EMBL" id="REK90046.1"/>
    </source>
</evidence>
<organism evidence="4 5">
    <name type="scientific">Streptomyces inhibens</name>
    <dbReference type="NCBI Taxonomy" id="2293571"/>
    <lineage>
        <taxon>Bacteria</taxon>
        <taxon>Bacillati</taxon>
        <taxon>Actinomycetota</taxon>
        <taxon>Actinomycetes</taxon>
        <taxon>Kitasatosporales</taxon>
        <taxon>Streptomycetaceae</taxon>
        <taxon>Streptomyces</taxon>
    </lineage>
</organism>
<evidence type="ECO:0000256" key="1">
    <source>
        <dbReference type="SAM" id="MobiDB-lite"/>
    </source>
</evidence>
<sequence>MVSTRGKVWSQRDGVKGSEEPRMAEYSPARYVVLGLIARHGPMTPYELKARVEDDIQPFWPILHAQLYRIPPELARDGLLREEAEEAGRRRRIFHLTDAGRTALDRWLADPDTAEAETRDPAQLKLFFADLGEPADIVALAIRQAERHRKWLAHYASLRGALDPSQDSRQRSRARLLRLGVLHERAHAEFWESVAADPDRLDD</sequence>
<feature type="domain" description="Transcription regulator PadR C-terminal" evidence="3">
    <location>
        <begin position="118"/>
        <end position="195"/>
    </location>
</feature>
<dbReference type="PANTHER" id="PTHR43252">
    <property type="entry name" value="TRANSCRIPTIONAL REGULATOR YQJI"/>
    <property type="match status" value="1"/>
</dbReference>
<dbReference type="Pfam" id="PF03551">
    <property type="entry name" value="PadR"/>
    <property type="match status" value="1"/>
</dbReference>
<feature type="domain" description="Transcription regulator PadR N-terminal" evidence="2">
    <location>
        <begin position="33"/>
        <end position="105"/>
    </location>
</feature>
<keyword evidence="5" id="KW-1185">Reference proteome</keyword>
<proteinExistence type="predicted"/>
<evidence type="ECO:0000313" key="5">
    <source>
        <dbReference type="Proteomes" id="UP000262477"/>
    </source>
</evidence>
<gene>
    <name evidence="4" type="ORF">DY245_12260</name>
</gene>
<evidence type="ECO:0000259" key="3">
    <source>
        <dbReference type="Pfam" id="PF10400"/>
    </source>
</evidence>
<dbReference type="SUPFAM" id="SSF46785">
    <property type="entry name" value="Winged helix' DNA-binding domain"/>
    <property type="match status" value="1"/>
</dbReference>
<feature type="region of interest" description="Disordered" evidence="1">
    <location>
        <begin position="1"/>
        <end position="21"/>
    </location>
</feature>
<dbReference type="AlphaFoldDB" id="A0A371Q5Q0"/>
<dbReference type="Proteomes" id="UP000262477">
    <property type="component" value="Unassembled WGS sequence"/>
</dbReference>
<reference evidence="4 5" key="1">
    <citation type="submission" date="2018-08" db="EMBL/GenBank/DDBJ databases">
        <title>Streptomyces NEAU-D10 sp. nov., a novel Actinomycete isolated from soil.</title>
        <authorList>
            <person name="Jin L."/>
        </authorList>
    </citation>
    <scope>NUCLEOTIDE SEQUENCE [LARGE SCALE GENOMIC DNA]</scope>
    <source>
        <strain evidence="4 5">NEAU-D10</strain>
    </source>
</reference>
<dbReference type="EMBL" id="QUAC01000089">
    <property type="protein sequence ID" value="REK90046.1"/>
    <property type="molecule type" value="Genomic_DNA"/>
</dbReference>
<name>A0A371Q5Q0_STRIH</name>
<dbReference type="InterPro" id="IPR005149">
    <property type="entry name" value="Tscrpt_reg_PadR_N"/>
</dbReference>
<dbReference type="InterPro" id="IPR036390">
    <property type="entry name" value="WH_DNA-bd_sf"/>
</dbReference>
<dbReference type="InterPro" id="IPR018309">
    <property type="entry name" value="Tscrpt_reg_PadR_C"/>
</dbReference>
<comment type="caution">
    <text evidence="4">The sequence shown here is derived from an EMBL/GenBank/DDBJ whole genome shotgun (WGS) entry which is preliminary data.</text>
</comment>